<evidence type="ECO:0000256" key="2">
    <source>
        <dbReference type="ARBA" id="ARBA00022448"/>
    </source>
</evidence>
<organism evidence="8">
    <name type="scientific">Candidatus Methanomethylicus mesodigestus</name>
    <dbReference type="NCBI Taxonomy" id="1867258"/>
    <lineage>
        <taxon>Archaea</taxon>
        <taxon>Thermoproteota</taxon>
        <taxon>Methanosuratincolia</taxon>
        <taxon>Candidatus Methanomethylicales</taxon>
        <taxon>Candidatus Methanomethylicaceae</taxon>
        <taxon>Candidatus Methanomethylicus</taxon>
    </lineage>
</organism>
<evidence type="ECO:0000256" key="5">
    <source>
        <dbReference type="ARBA" id="ARBA00022989"/>
    </source>
</evidence>
<name>A0A7C3J3X0_9CREN</name>
<feature type="transmembrane region" description="Helical" evidence="7">
    <location>
        <begin position="137"/>
        <end position="158"/>
    </location>
</feature>
<evidence type="ECO:0000256" key="4">
    <source>
        <dbReference type="ARBA" id="ARBA00022692"/>
    </source>
</evidence>
<gene>
    <name evidence="8" type="ORF">ENS19_00035</name>
</gene>
<proteinExistence type="predicted"/>
<reference evidence="8" key="1">
    <citation type="journal article" date="2020" name="mSystems">
        <title>Genome- and Community-Level Interaction Insights into Carbon Utilization and Element Cycling Functions of Hydrothermarchaeota in Hydrothermal Sediment.</title>
        <authorList>
            <person name="Zhou Z."/>
            <person name="Liu Y."/>
            <person name="Xu W."/>
            <person name="Pan J."/>
            <person name="Luo Z.H."/>
            <person name="Li M."/>
        </authorList>
    </citation>
    <scope>NUCLEOTIDE SEQUENCE [LARGE SCALE GENOMIC DNA]</scope>
    <source>
        <strain evidence="8">SpSt-468</strain>
    </source>
</reference>
<feature type="transmembrane region" description="Helical" evidence="7">
    <location>
        <begin position="178"/>
        <end position="201"/>
    </location>
</feature>
<feature type="transmembrane region" description="Helical" evidence="7">
    <location>
        <begin position="72"/>
        <end position="97"/>
    </location>
</feature>
<feature type="transmembrane region" description="Helical" evidence="7">
    <location>
        <begin position="39"/>
        <end position="60"/>
    </location>
</feature>
<dbReference type="GO" id="GO:0005886">
    <property type="term" value="C:plasma membrane"/>
    <property type="evidence" value="ECO:0007669"/>
    <property type="project" value="UniProtKB-SubCell"/>
</dbReference>
<evidence type="ECO:0000313" key="8">
    <source>
        <dbReference type="EMBL" id="HFK19657.1"/>
    </source>
</evidence>
<protein>
    <submittedName>
        <fullName evidence="8">Metal transporter</fullName>
    </submittedName>
</protein>
<evidence type="ECO:0000256" key="1">
    <source>
        <dbReference type="ARBA" id="ARBA00004651"/>
    </source>
</evidence>
<accession>A0A7C3J3X0</accession>
<keyword evidence="3" id="KW-1003">Cell membrane</keyword>
<dbReference type="PANTHER" id="PTHR34229">
    <property type="entry name" value="METAL TRANSPORT PROTEIN HI_1621-RELATED"/>
    <property type="match status" value="1"/>
</dbReference>
<keyword evidence="2" id="KW-0813">Transport</keyword>
<dbReference type="AlphaFoldDB" id="A0A7C3J3X0"/>
<dbReference type="Pfam" id="PF01891">
    <property type="entry name" value="CbiM"/>
    <property type="match status" value="1"/>
</dbReference>
<evidence type="ECO:0000256" key="7">
    <source>
        <dbReference type="SAM" id="Phobius"/>
    </source>
</evidence>
<comment type="caution">
    <text evidence="8">The sequence shown here is derived from an EMBL/GenBank/DDBJ whole genome shotgun (WGS) entry which is preliminary data.</text>
</comment>
<dbReference type="GO" id="GO:0000041">
    <property type="term" value="P:transition metal ion transport"/>
    <property type="evidence" value="ECO:0007669"/>
    <property type="project" value="InterPro"/>
</dbReference>
<sequence>MHIPDGFLSPAVIVVTFVIAFVFWAVSFRKVGKTLDERMVPMMALLTALFFAAMMMNYPIIGGTTAHLLGGASLGIILGPYGGLVSYTIILVLQALLFGDGGITALGANALNMGIIGVFVPVLIFASLLKLTKGRHVFMACFVAAFLGDVLAAAAAGLELGLSAPIFQYGISVAVPAMLIHHSVIGVIEGVVTGILVTAVMKSRPDILALSPTIKSIPPLLSKVVGSGVNKRL</sequence>
<comment type="subcellular location">
    <subcellularLocation>
        <location evidence="1">Cell membrane</location>
        <topology evidence="1">Multi-pass membrane protein</topology>
    </subcellularLocation>
</comment>
<feature type="transmembrane region" description="Helical" evidence="7">
    <location>
        <begin position="103"/>
        <end position="125"/>
    </location>
</feature>
<dbReference type="Gene3D" id="1.10.1760.20">
    <property type="match status" value="1"/>
</dbReference>
<dbReference type="PANTHER" id="PTHR34229:SF1">
    <property type="entry name" value="METAL TRANSPORT PROTEIN HI_1621-RELATED"/>
    <property type="match status" value="1"/>
</dbReference>
<keyword evidence="5 7" id="KW-1133">Transmembrane helix</keyword>
<evidence type="ECO:0000256" key="6">
    <source>
        <dbReference type="ARBA" id="ARBA00023136"/>
    </source>
</evidence>
<keyword evidence="6 7" id="KW-0472">Membrane</keyword>
<dbReference type="EMBL" id="DSTX01000001">
    <property type="protein sequence ID" value="HFK19657.1"/>
    <property type="molecule type" value="Genomic_DNA"/>
</dbReference>
<feature type="transmembrane region" description="Helical" evidence="7">
    <location>
        <begin position="7"/>
        <end position="27"/>
    </location>
</feature>
<keyword evidence="4 7" id="KW-0812">Transmembrane</keyword>
<dbReference type="InterPro" id="IPR002751">
    <property type="entry name" value="CbiM/NikMN"/>
</dbReference>
<evidence type="ECO:0000256" key="3">
    <source>
        <dbReference type="ARBA" id="ARBA00022475"/>
    </source>
</evidence>